<organism evidence="5 6">
    <name type="scientific">Cyclostephanos tholiformis</name>
    <dbReference type="NCBI Taxonomy" id="382380"/>
    <lineage>
        <taxon>Eukaryota</taxon>
        <taxon>Sar</taxon>
        <taxon>Stramenopiles</taxon>
        <taxon>Ochrophyta</taxon>
        <taxon>Bacillariophyta</taxon>
        <taxon>Coscinodiscophyceae</taxon>
        <taxon>Thalassiosirophycidae</taxon>
        <taxon>Stephanodiscales</taxon>
        <taxon>Stephanodiscaceae</taxon>
        <taxon>Cyclostephanos</taxon>
    </lineage>
</organism>
<evidence type="ECO:0000313" key="5">
    <source>
        <dbReference type="EMBL" id="KAL3810466.1"/>
    </source>
</evidence>
<keyword evidence="3" id="KW-0949">S-adenosyl-L-methionine</keyword>
<dbReference type="CDD" id="cd02440">
    <property type="entry name" value="AdoMet_MTases"/>
    <property type="match status" value="1"/>
</dbReference>
<evidence type="ECO:0000256" key="4">
    <source>
        <dbReference type="SAM" id="MobiDB-lite"/>
    </source>
</evidence>
<keyword evidence="1" id="KW-0489">Methyltransferase</keyword>
<dbReference type="SUPFAM" id="SSF53335">
    <property type="entry name" value="S-adenosyl-L-methionine-dependent methyltransferases"/>
    <property type="match status" value="1"/>
</dbReference>
<dbReference type="InterPro" id="IPR021867">
    <property type="entry name" value="Bmt2/SAMTOR"/>
</dbReference>
<accession>A0ABD3RFC0</accession>
<keyword evidence="6" id="KW-1185">Reference proteome</keyword>
<evidence type="ECO:0000256" key="3">
    <source>
        <dbReference type="ARBA" id="ARBA00022691"/>
    </source>
</evidence>
<sequence>MTKKRSRLPQPLAPPPQSSALRSRKRARQVTTLFHKYTRERDAALARAATLGCVRPEDANDPSLVELREEVKMWDDKLSEIGGREEYQRASQMNTLLFSTSKWLLGVLGRWGWLDGLPVSFDIERGSADEVKSNVTHVHGEKKDGRGKSRRRDVRLLEVGAINTQLIEAAARTRTRTRTRRYYENGHEHTQHMNEIERVHLLDVRAIDIRSTDPRIQQMDFFDLPTPEPNSLYDVVVNSMVINCVTTPDARGRMLSLCFRHLRPGGVCFLTLPKLCLIQSKFMSRSYFEEILTRGVGFEILHEVGRESPKIAFFVLRRPKEERSDNNASVLRNWDERFMRMPVLHRGKKFRNDFAVTLNEGTVDGR</sequence>
<protein>
    <submittedName>
        <fullName evidence="5">Uncharacterized protein</fullName>
    </submittedName>
</protein>
<dbReference type="GO" id="GO:0008168">
    <property type="term" value="F:methyltransferase activity"/>
    <property type="evidence" value="ECO:0007669"/>
    <property type="project" value="UniProtKB-KW"/>
</dbReference>
<reference evidence="5 6" key="1">
    <citation type="submission" date="2024-10" db="EMBL/GenBank/DDBJ databases">
        <title>Updated reference genomes for cyclostephanoid diatoms.</title>
        <authorList>
            <person name="Roberts W.R."/>
            <person name="Alverson A.J."/>
        </authorList>
    </citation>
    <scope>NUCLEOTIDE SEQUENCE [LARGE SCALE GENOMIC DNA]</scope>
    <source>
        <strain evidence="5 6">AJA228-03</strain>
    </source>
</reference>
<feature type="region of interest" description="Disordered" evidence="4">
    <location>
        <begin position="1"/>
        <end position="25"/>
    </location>
</feature>
<dbReference type="AlphaFoldDB" id="A0ABD3RFC0"/>
<dbReference type="EMBL" id="JALLPB020000324">
    <property type="protein sequence ID" value="KAL3810466.1"/>
    <property type="molecule type" value="Genomic_DNA"/>
</dbReference>
<name>A0ABD3RFC0_9STRA</name>
<gene>
    <name evidence="5" type="ORF">ACHAXA_010160</name>
</gene>
<dbReference type="GO" id="GO:0032259">
    <property type="term" value="P:methylation"/>
    <property type="evidence" value="ECO:0007669"/>
    <property type="project" value="UniProtKB-KW"/>
</dbReference>
<dbReference type="PANTHER" id="PTHR21008">
    <property type="entry name" value="S-ADENOSYLMETHIONINE SENSOR UPSTREAM OF MTORC1-RELATED"/>
    <property type="match status" value="1"/>
</dbReference>
<dbReference type="Gene3D" id="3.40.50.150">
    <property type="entry name" value="Vaccinia Virus protein VP39"/>
    <property type="match status" value="1"/>
</dbReference>
<dbReference type="Pfam" id="PF11968">
    <property type="entry name" value="Bmt2"/>
    <property type="match status" value="1"/>
</dbReference>
<evidence type="ECO:0000313" key="6">
    <source>
        <dbReference type="Proteomes" id="UP001530377"/>
    </source>
</evidence>
<evidence type="ECO:0000256" key="1">
    <source>
        <dbReference type="ARBA" id="ARBA00022603"/>
    </source>
</evidence>
<dbReference type="InterPro" id="IPR029063">
    <property type="entry name" value="SAM-dependent_MTases_sf"/>
</dbReference>
<evidence type="ECO:0000256" key="2">
    <source>
        <dbReference type="ARBA" id="ARBA00022679"/>
    </source>
</evidence>
<keyword evidence="2" id="KW-0808">Transferase</keyword>
<proteinExistence type="predicted"/>
<dbReference type="PANTHER" id="PTHR21008:SF1">
    <property type="entry name" value="25S RRNA (ADENINE(2142)-N(1))-METHYLTRANSFERASE"/>
    <property type="match status" value="1"/>
</dbReference>
<dbReference type="Proteomes" id="UP001530377">
    <property type="component" value="Unassembled WGS sequence"/>
</dbReference>
<comment type="caution">
    <text evidence="5">The sequence shown here is derived from an EMBL/GenBank/DDBJ whole genome shotgun (WGS) entry which is preliminary data.</text>
</comment>